<dbReference type="InterPro" id="IPR003593">
    <property type="entry name" value="AAA+_ATPase"/>
</dbReference>
<dbReference type="EMBL" id="CADCWI010000059">
    <property type="protein sequence ID" value="CAA9552518.1"/>
    <property type="molecule type" value="Genomic_DNA"/>
</dbReference>
<dbReference type="GO" id="GO:0016887">
    <property type="term" value="F:ATP hydrolysis activity"/>
    <property type="evidence" value="ECO:0007669"/>
    <property type="project" value="InterPro"/>
</dbReference>
<name>A0A6J4UJD2_9BACT</name>
<organism evidence="4">
    <name type="scientific">uncultured Thermomicrobiales bacterium</name>
    <dbReference type="NCBI Taxonomy" id="1645740"/>
    <lineage>
        <taxon>Bacteria</taxon>
        <taxon>Pseudomonadati</taxon>
        <taxon>Thermomicrobiota</taxon>
        <taxon>Thermomicrobia</taxon>
        <taxon>Thermomicrobiales</taxon>
        <taxon>environmental samples</taxon>
    </lineage>
</organism>
<dbReference type="FunFam" id="3.40.50.300:FF:000011">
    <property type="entry name" value="Putative ABC transporter ATP-binding component"/>
    <property type="match status" value="1"/>
</dbReference>
<dbReference type="CDD" id="cd03221">
    <property type="entry name" value="ABCF_EF-3"/>
    <property type="match status" value="2"/>
</dbReference>
<proteinExistence type="predicted"/>
<dbReference type="SUPFAM" id="SSF52540">
    <property type="entry name" value="P-loop containing nucleoside triphosphate hydrolases"/>
    <property type="match status" value="2"/>
</dbReference>
<dbReference type="AlphaFoldDB" id="A0A6J4UJD2"/>
<dbReference type="InterPro" id="IPR051309">
    <property type="entry name" value="ABCF_ATPase"/>
</dbReference>
<dbReference type="InterPro" id="IPR003439">
    <property type="entry name" value="ABC_transporter-like_ATP-bd"/>
</dbReference>
<dbReference type="PANTHER" id="PTHR42855:SF2">
    <property type="entry name" value="DRUG RESISTANCE ABC TRANSPORTER,ATP-BINDING PROTEIN"/>
    <property type="match status" value="1"/>
</dbReference>
<dbReference type="GO" id="GO:0005524">
    <property type="term" value="F:ATP binding"/>
    <property type="evidence" value="ECO:0007669"/>
    <property type="project" value="UniProtKB-KW"/>
</dbReference>
<feature type="domain" description="ABC transporter" evidence="3">
    <location>
        <begin position="346"/>
        <end position="550"/>
    </location>
</feature>
<sequence>MLTVNSVSKRFGALQILESVSFSINPGDRLGLIGPNGAGKSTLLRIIAGQELANSGTVAARPEIRIGYLRQGFADMPDGTLAELIDLPLQGLIAAQAELERTIMALGDPNALFAEPGAAYAVAQDRFDAVGGYETLDRLSSYLGRFGLADMSLDRPLSTLSGGQKTRAGLAALLASHPHLLILDEPTNHLDIDALDWLATFLNGYGGAVLMVSHDRRFLDATLNQILELDPETHRLTVYAGTYSDYVTEKERERVDQAAAYHRQQKEIARIEADIRGAEHHARTIEANSIDFAVRKKAAKIARPAVVRKRKLERLLESTEHVERPERKWRLAVDFSSIGPGSRDAVVLEDVRVAYGNDRVLDGCSLHVSDGDRIAITGRNGAGKSTLMRVIAKDIVPDFGSVRLGPSVRIGYFAQEQDTLDANRTVLAMARAIAAGSESDIRTFLHKFLFSGEMVHHRIGDLSYGERARLMLAALVLRGSNLLLLDEPLNHLDLDARERFEEALEQFAGTIVFVSHDRYTIRRLASRVVEVRDGRVIERDSDAEPEQAHG</sequence>
<evidence type="ECO:0000259" key="3">
    <source>
        <dbReference type="PROSITE" id="PS50893"/>
    </source>
</evidence>
<dbReference type="Pfam" id="PF00005">
    <property type="entry name" value="ABC_tran"/>
    <property type="match status" value="2"/>
</dbReference>
<feature type="domain" description="ABC transporter" evidence="3">
    <location>
        <begin position="2"/>
        <end position="265"/>
    </location>
</feature>
<dbReference type="NCBIfam" id="NF000355">
    <property type="entry name" value="ribo_prot_ABC_F"/>
    <property type="match status" value="1"/>
</dbReference>
<dbReference type="Pfam" id="PF12848">
    <property type="entry name" value="ABC_tran_Xtn"/>
    <property type="match status" value="1"/>
</dbReference>
<dbReference type="InterPro" id="IPR032781">
    <property type="entry name" value="ABC_tran_Xtn"/>
</dbReference>
<keyword evidence="2 4" id="KW-0067">ATP-binding</keyword>
<reference evidence="4" key="1">
    <citation type="submission" date="2020-02" db="EMBL/GenBank/DDBJ databases">
        <authorList>
            <person name="Meier V. D."/>
        </authorList>
    </citation>
    <scope>NUCLEOTIDE SEQUENCE</scope>
    <source>
        <strain evidence="4">AVDCRST_MAG43</strain>
    </source>
</reference>
<dbReference type="PANTHER" id="PTHR42855">
    <property type="entry name" value="ABC TRANSPORTER ATP-BINDING SUBUNIT"/>
    <property type="match status" value="1"/>
</dbReference>
<accession>A0A6J4UJD2</accession>
<dbReference type="PROSITE" id="PS50893">
    <property type="entry name" value="ABC_TRANSPORTER_2"/>
    <property type="match status" value="2"/>
</dbReference>
<keyword evidence="1" id="KW-0547">Nucleotide-binding</keyword>
<evidence type="ECO:0000256" key="2">
    <source>
        <dbReference type="ARBA" id="ARBA00022840"/>
    </source>
</evidence>
<dbReference type="Gene3D" id="3.40.50.300">
    <property type="entry name" value="P-loop containing nucleotide triphosphate hydrolases"/>
    <property type="match status" value="2"/>
</dbReference>
<evidence type="ECO:0000256" key="1">
    <source>
        <dbReference type="ARBA" id="ARBA00022741"/>
    </source>
</evidence>
<evidence type="ECO:0000313" key="4">
    <source>
        <dbReference type="EMBL" id="CAA9552518.1"/>
    </source>
</evidence>
<protein>
    <submittedName>
        <fullName evidence="4">Lipopolysaccharide ABC transporter, ATP-binding protein LptB</fullName>
    </submittedName>
</protein>
<dbReference type="SMART" id="SM00382">
    <property type="entry name" value="AAA"/>
    <property type="match status" value="2"/>
</dbReference>
<dbReference type="InterPro" id="IPR017871">
    <property type="entry name" value="ABC_transporter-like_CS"/>
</dbReference>
<dbReference type="PROSITE" id="PS00211">
    <property type="entry name" value="ABC_TRANSPORTER_1"/>
    <property type="match status" value="2"/>
</dbReference>
<dbReference type="InterPro" id="IPR027417">
    <property type="entry name" value="P-loop_NTPase"/>
</dbReference>
<gene>
    <name evidence="4" type="ORF">AVDCRST_MAG43-1192</name>
</gene>